<organism evidence="1 2">
    <name type="scientific">Coniosporium tulheliwenetii</name>
    <dbReference type="NCBI Taxonomy" id="3383036"/>
    <lineage>
        <taxon>Eukaryota</taxon>
        <taxon>Fungi</taxon>
        <taxon>Dikarya</taxon>
        <taxon>Ascomycota</taxon>
        <taxon>Pezizomycotina</taxon>
        <taxon>Dothideomycetes</taxon>
        <taxon>Dothideomycetes incertae sedis</taxon>
        <taxon>Coniosporium</taxon>
    </lineage>
</organism>
<dbReference type="Proteomes" id="UP001172680">
    <property type="component" value="Unassembled WGS sequence"/>
</dbReference>
<name>A0ACC2YI24_9PEZI</name>
<evidence type="ECO:0000313" key="2">
    <source>
        <dbReference type="Proteomes" id="UP001172680"/>
    </source>
</evidence>
<gene>
    <name evidence="1" type="ORF">H2199_008762</name>
</gene>
<comment type="caution">
    <text evidence="1">The sequence shown here is derived from an EMBL/GenBank/DDBJ whole genome shotgun (WGS) entry which is preliminary data.</text>
</comment>
<evidence type="ECO:0000313" key="1">
    <source>
        <dbReference type="EMBL" id="KAJ9634898.1"/>
    </source>
</evidence>
<dbReference type="EMBL" id="JAPDRP010000029">
    <property type="protein sequence ID" value="KAJ9634898.1"/>
    <property type="molecule type" value="Genomic_DNA"/>
</dbReference>
<protein>
    <submittedName>
        <fullName evidence="1">Uncharacterized protein</fullName>
    </submittedName>
</protein>
<proteinExistence type="predicted"/>
<sequence>MPSLYAMFSLLALAGFALGHTCHHRPSGWKHGRYDGPTGTGLPFPAGNQSGVWVTSTSTGIGYPTGYCPTTTAHWFYETSVSSVADTGQSTTTSTCTTSETVYVTTTTNAHTVTVIPEAEESGAPTTTLETVITSSAAPSSFSEKNTTTTAAASTSPTARAAPAGGKRGLAYNKAALCAPFVSSSAITWAYNWAQTSDGLNPKFSFVPMLWGTNSMFTGSWAKIAGDFIAGGGKELLAFNEPDRAEQANMSPAAAAAAYMTHMQPFAGRARLGSPAVTNGGGSMGLNWLTSFMSACSSCQVDFVAVHWYDSVNNVEYFKKHVTNAHTKTGKPVWLTEFGTVDGSDAQKAEFLRQVLPWLDSQDFVERYAYFMVAEGMMVSGGQMSAYGAAYAAKGLTSS</sequence>
<keyword evidence="2" id="KW-1185">Reference proteome</keyword>
<reference evidence="1" key="1">
    <citation type="submission" date="2022-10" db="EMBL/GenBank/DDBJ databases">
        <title>Culturing micro-colonial fungi from biological soil crusts in the Mojave desert and describing Neophaeococcomyces mojavensis, and introducing the new genera and species Taxawa tesnikishii.</title>
        <authorList>
            <person name="Kurbessoian T."/>
            <person name="Stajich J.E."/>
        </authorList>
    </citation>
    <scope>NUCLEOTIDE SEQUENCE</scope>
    <source>
        <strain evidence="1">JES_115</strain>
    </source>
</reference>
<accession>A0ACC2YI24</accession>